<dbReference type="Pfam" id="PF08530">
    <property type="entry name" value="PepX_C"/>
    <property type="match status" value="1"/>
</dbReference>
<name>D6U1Z6_KTERA</name>
<dbReference type="EMBL" id="ADVG01000004">
    <property type="protein sequence ID" value="EFH80880.1"/>
    <property type="molecule type" value="Genomic_DNA"/>
</dbReference>
<dbReference type="InterPro" id="IPR029058">
    <property type="entry name" value="AB_hydrolase_fold"/>
</dbReference>
<dbReference type="NCBIfam" id="TIGR00976">
    <property type="entry name" value="CocE_NonD"/>
    <property type="match status" value="1"/>
</dbReference>
<feature type="domain" description="Xaa-Pro dipeptidyl-peptidase C-terminal" evidence="2">
    <location>
        <begin position="345"/>
        <end position="591"/>
    </location>
</feature>
<accession>D6U1Z6</accession>
<reference evidence="3 4" key="1">
    <citation type="journal article" date="2011" name="Stand. Genomic Sci.">
        <title>Non-contiguous finished genome sequence and contextual data of the filamentous soil bacterium Ktedonobacter racemifer type strain (SOSP1-21).</title>
        <authorList>
            <person name="Chang Y.J."/>
            <person name="Land M."/>
            <person name="Hauser L."/>
            <person name="Chertkov O."/>
            <person name="Del Rio T.G."/>
            <person name="Nolan M."/>
            <person name="Copeland A."/>
            <person name="Tice H."/>
            <person name="Cheng J.F."/>
            <person name="Lucas S."/>
            <person name="Han C."/>
            <person name="Goodwin L."/>
            <person name="Pitluck S."/>
            <person name="Ivanova N."/>
            <person name="Ovchinikova G."/>
            <person name="Pati A."/>
            <person name="Chen A."/>
            <person name="Palaniappan K."/>
            <person name="Mavromatis K."/>
            <person name="Liolios K."/>
            <person name="Brettin T."/>
            <person name="Fiebig A."/>
            <person name="Rohde M."/>
            <person name="Abt B."/>
            <person name="Goker M."/>
            <person name="Detter J.C."/>
            <person name="Woyke T."/>
            <person name="Bristow J."/>
            <person name="Eisen J.A."/>
            <person name="Markowitz V."/>
            <person name="Hugenholtz P."/>
            <person name="Kyrpides N.C."/>
            <person name="Klenk H.P."/>
            <person name="Lapidus A."/>
        </authorList>
    </citation>
    <scope>NUCLEOTIDE SEQUENCE [LARGE SCALE GENOMIC DNA]</scope>
    <source>
        <strain evidence="4">DSM 44963</strain>
    </source>
</reference>
<dbReference type="RefSeq" id="WP_007917922.1">
    <property type="nucleotide sequence ID" value="NZ_ADVG01000004.1"/>
</dbReference>
<keyword evidence="1 3" id="KW-0378">Hydrolase</keyword>
<comment type="caution">
    <text evidence="3">The sequence shown here is derived from an EMBL/GenBank/DDBJ whole genome shotgun (WGS) entry which is preliminary data.</text>
</comment>
<gene>
    <name evidence="3" type="ORF">Krac_1513</name>
</gene>
<dbReference type="eggNOG" id="COG2936">
    <property type="taxonomic scope" value="Bacteria"/>
</dbReference>
<dbReference type="OrthoDB" id="319764at2"/>
<evidence type="ECO:0000313" key="3">
    <source>
        <dbReference type="EMBL" id="EFH80880.1"/>
    </source>
</evidence>
<dbReference type="GO" id="GO:0008239">
    <property type="term" value="F:dipeptidyl-peptidase activity"/>
    <property type="evidence" value="ECO:0007669"/>
    <property type="project" value="InterPro"/>
</dbReference>
<dbReference type="InterPro" id="IPR005674">
    <property type="entry name" value="CocE/Ser_esterase"/>
</dbReference>
<dbReference type="Gene3D" id="2.60.120.260">
    <property type="entry name" value="Galactose-binding domain-like"/>
    <property type="match status" value="1"/>
</dbReference>
<dbReference type="Proteomes" id="UP000004508">
    <property type="component" value="Unassembled WGS sequence"/>
</dbReference>
<organism evidence="3 4">
    <name type="scientific">Ktedonobacter racemifer DSM 44963</name>
    <dbReference type="NCBI Taxonomy" id="485913"/>
    <lineage>
        <taxon>Bacteria</taxon>
        <taxon>Bacillati</taxon>
        <taxon>Chloroflexota</taxon>
        <taxon>Ktedonobacteria</taxon>
        <taxon>Ktedonobacterales</taxon>
        <taxon>Ktedonobacteraceae</taxon>
        <taxon>Ktedonobacter</taxon>
    </lineage>
</organism>
<dbReference type="Pfam" id="PF02129">
    <property type="entry name" value="Peptidase_S15"/>
    <property type="match status" value="1"/>
</dbReference>
<dbReference type="InterPro" id="IPR013736">
    <property type="entry name" value="Xaa-Pro_dipept_C"/>
</dbReference>
<evidence type="ECO:0000256" key="1">
    <source>
        <dbReference type="ARBA" id="ARBA00022801"/>
    </source>
</evidence>
<dbReference type="InterPro" id="IPR000383">
    <property type="entry name" value="Xaa-Pro-like_dom"/>
</dbReference>
<evidence type="ECO:0000259" key="2">
    <source>
        <dbReference type="SMART" id="SM00939"/>
    </source>
</evidence>
<dbReference type="SMART" id="SM00939">
    <property type="entry name" value="PepX_C"/>
    <property type="match status" value="1"/>
</dbReference>
<dbReference type="SUPFAM" id="SSF49785">
    <property type="entry name" value="Galactose-binding domain-like"/>
    <property type="match status" value="1"/>
</dbReference>
<dbReference type="SUPFAM" id="SSF53474">
    <property type="entry name" value="alpha/beta-Hydrolases"/>
    <property type="match status" value="1"/>
</dbReference>
<protein>
    <submittedName>
        <fullName evidence="3">Hydrolase CocE/NonD family protein</fullName>
    </submittedName>
</protein>
<dbReference type="InParanoid" id="D6U1Z6"/>
<dbReference type="PANTHER" id="PTHR43056:SF10">
    <property type="entry name" value="COCE_NOND FAMILY, PUTATIVE (AFU_ORTHOLOGUE AFUA_7G00600)-RELATED"/>
    <property type="match status" value="1"/>
</dbReference>
<dbReference type="Gene3D" id="3.40.50.1820">
    <property type="entry name" value="alpha/beta hydrolase"/>
    <property type="match status" value="1"/>
</dbReference>
<evidence type="ECO:0000313" key="4">
    <source>
        <dbReference type="Proteomes" id="UP000004508"/>
    </source>
</evidence>
<proteinExistence type="predicted"/>
<dbReference type="InterPro" id="IPR050585">
    <property type="entry name" value="Xaa-Pro_dipeptidyl-ppase/CocE"/>
</dbReference>
<sequence>MAIAEQATPAKGSTVRVRPLTKLTGEQFAGDWTPKKASVPVYDLLFEPDVSIPLPDGTILRGDLYRPKADGTFPALVAWSGYTKELQNTGLPLPINEVGQVSYIVSRGYCHLTVNARGTGKSGGDHMMHFSPQEQKDVADTIEWAAAQPWCNGNVGMVGMSYFAAIQYLAAAQQPPHLKAIFPYLGFTDLYRHFAYHGGAFHSGFFAPYYAFVGATQKMSVPPMLRHLMSHIFNRNWIQKQITSFFFKNEKKMPQQMHPEEAWMRDFAELAFDEPYDGPFYQEKSAWPVLDRIQVPVCIGTNWANPGLHMRGAFQAWHGIQAPKKLFIGPPDPRWPWSNYHGEALAWYDHYLKGLDTGVDEQPAVRYWLQGADCWKSASDWPVPEAVTQRLYLATSSNESEGPHSLQGELPSQQTTLKFAAIPQGMQYPKELDKYTTQVLSYLSEPFGEETELTGPIKLQLRLASTAIDTHVIARLSDLSPQGEVRLLSFGWLQASHRKIDEKLSRSDEIIHEHRGSEPLIPGDPVTLSFSLTPTANLFKKGHRLKLEIGSRPDILNATVFDNFIYFPYEAPPYPARNTVFHGGASASYLEISVLGNR</sequence>
<dbReference type="AlphaFoldDB" id="D6U1Z6"/>
<keyword evidence="4" id="KW-1185">Reference proteome</keyword>
<dbReference type="InterPro" id="IPR008979">
    <property type="entry name" value="Galactose-bd-like_sf"/>
</dbReference>
<dbReference type="PANTHER" id="PTHR43056">
    <property type="entry name" value="PEPTIDASE S9 PROLYL OLIGOPEPTIDASE"/>
    <property type="match status" value="1"/>
</dbReference>